<feature type="non-terminal residue" evidence="1">
    <location>
        <position position="1"/>
    </location>
</feature>
<proteinExistence type="predicted"/>
<comment type="caution">
    <text evidence="1">The sequence shown here is derived from an EMBL/GenBank/DDBJ whole genome shotgun (WGS) entry which is preliminary data.</text>
</comment>
<reference evidence="1" key="1">
    <citation type="journal article" date="2014" name="Front. Microbiol.">
        <title>High frequency of phylogenetically diverse reductive dehalogenase-homologous genes in deep subseafloor sedimentary metagenomes.</title>
        <authorList>
            <person name="Kawai M."/>
            <person name="Futagami T."/>
            <person name="Toyoda A."/>
            <person name="Takaki Y."/>
            <person name="Nishi S."/>
            <person name="Hori S."/>
            <person name="Arai W."/>
            <person name="Tsubouchi T."/>
            <person name="Morono Y."/>
            <person name="Uchiyama I."/>
            <person name="Ito T."/>
            <person name="Fujiyama A."/>
            <person name="Inagaki F."/>
            <person name="Takami H."/>
        </authorList>
    </citation>
    <scope>NUCLEOTIDE SEQUENCE</scope>
    <source>
        <strain evidence="1">Expedition CK06-06</strain>
    </source>
</reference>
<sequence>VKYFPFFPYIPSRLRRWILNLIVARFPKLVGYSVTPARNWFTPTGLRKALSRAGFKHSWDLIDIITKDEIPPKYRFASPLLPLLKKSPRLYIRDLAHFPLAGVRLFCQKG</sequence>
<evidence type="ECO:0000313" key="1">
    <source>
        <dbReference type="EMBL" id="GAF96493.1"/>
    </source>
</evidence>
<accession>X0TSG7</accession>
<name>X0TSG7_9ZZZZ</name>
<protein>
    <submittedName>
        <fullName evidence="1">Uncharacterized protein</fullName>
    </submittedName>
</protein>
<dbReference type="EMBL" id="BARS01013409">
    <property type="protein sequence ID" value="GAF96493.1"/>
    <property type="molecule type" value="Genomic_DNA"/>
</dbReference>
<dbReference type="AlphaFoldDB" id="X0TSG7"/>
<gene>
    <name evidence="1" type="ORF">S01H1_23304</name>
</gene>
<organism evidence="1">
    <name type="scientific">marine sediment metagenome</name>
    <dbReference type="NCBI Taxonomy" id="412755"/>
    <lineage>
        <taxon>unclassified sequences</taxon>
        <taxon>metagenomes</taxon>
        <taxon>ecological metagenomes</taxon>
    </lineage>
</organism>